<dbReference type="EMBL" id="JARYMX010000004">
    <property type="protein sequence ID" value="KAJ9550348.1"/>
    <property type="molecule type" value="Genomic_DNA"/>
</dbReference>
<feature type="region of interest" description="Disordered" evidence="6">
    <location>
        <begin position="160"/>
        <end position="191"/>
    </location>
</feature>
<keyword evidence="2" id="KW-0813">Transport</keyword>
<feature type="compositionally biased region" description="Polar residues" evidence="6">
    <location>
        <begin position="181"/>
        <end position="191"/>
    </location>
</feature>
<evidence type="ECO:0000259" key="7">
    <source>
        <dbReference type="Pfam" id="PF00005"/>
    </source>
</evidence>
<proteinExistence type="predicted"/>
<dbReference type="Pfam" id="PF00005">
    <property type="entry name" value="ABC_tran"/>
    <property type="match status" value="1"/>
</dbReference>
<dbReference type="GO" id="GO:0005524">
    <property type="term" value="F:ATP binding"/>
    <property type="evidence" value="ECO:0007669"/>
    <property type="project" value="InterPro"/>
</dbReference>
<evidence type="ECO:0000256" key="3">
    <source>
        <dbReference type="ARBA" id="ARBA00022692"/>
    </source>
</evidence>
<dbReference type="PANTHER" id="PTHR48041">
    <property type="entry name" value="ABC TRANSPORTER G FAMILY MEMBER 28"/>
    <property type="match status" value="1"/>
</dbReference>
<evidence type="ECO:0000256" key="5">
    <source>
        <dbReference type="ARBA" id="ARBA00023136"/>
    </source>
</evidence>
<evidence type="ECO:0000313" key="9">
    <source>
        <dbReference type="Proteomes" id="UP001172457"/>
    </source>
</evidence>
<organism evidence="8 9">
    <name type="scientific">Centaurea solstitialis</name>
    <name type="common">yellow star-thistle</name>
    <dbReference type="NCBI Taxonomy" id="347529"/>
    <lineage>
        <taxon>Eukaryota</taxon>
        <taxon>Viridiplantae</taxon>
        <taxon>Streptophyta</taxon>
        <taxon>Embryophyta</taxon>
        <taxon>Tracheophyta</taxon>
        <taxon>Spermatophyta</taxon>
        <taxon>Magnoliopsida</taxon>
        <taxon>eudicotyledons</taxon>
        <taxon>Gunneridae</taxon>
        <taxon>Pentapetalae</taxon>
        <taxon>asterids</taxon>
        <taxon>campanulids</taxon>
        <taxon>Asterales</taxon>
        <taxon>Asteraceae</taxon>
        <taxon>Carduoideae</taxon>
        <taxon>Cardueae</taxon>
        <taxon>Centaureinae</taxon>
        <taxon>Centaurea</taxon>
    </lineage>
</organism>
<evidence type="ECO:0000256" key="4">
    <source>
        <dbReference type="ARBA" id="ARBA00022989"/>
    </source>
</evidence>
<evidence type="ECO:0000256" key="1">
    <source>
        <dbReference type="ARBA" id="ARBA00004141"/>
    </source>
</evidence>
<name>A0AA38SX79_9ASTR</name>
<dbReference type="GO" id="GO:0016020">
    <property type="term" value="C:membrane"/>
    <property type="evidence" value="ECO:0007669"/>
    <property type="project" value="UniProtKB-SubCell"/>
</dbReference>
<dbReference type="InterPro" id="IPR003439">
    <property type="entry name" value="ABC_transporter-like_ATP-bd"/>
</dbReference>
<gene>
    <name evidence="8" type="ORF">OSB04_014393</name>
</gene>
<keyword evidence="4" id="KW-1133">Transmembrane helix</keyword>
<evidence type="ECO:0000313" key="8">
    <source>
        <dbReference type="EMBL" id="KAJ9550348.1"/>
    </source>
</evidence>
<comment type="subcellular location">
    <subcellularLocation>
        <location evidence="1">Membrane</location>
        <topology evidence="1">Multi-pass membrane protein</topology>
    </subcellularLocation>
</comment>
<keyword evidence="9" id="KW-1185">Reference proteome</keyword>
<keyword evidence="5" id="KW-0472">Membrane</keyword>
<dbReference type="GO" id="GO:0016887">
    <property type="term" value="F:ATP hydrolysis activity"/>
    <property type="evidence" value="ECO:0007669"/>
    <property type="project" value="InterPro"/>
</dbReference>
<accession>A0AA38SX79</accession>
<dbReference type="PANTHER" id="PTHR48041:SF100">
    <property type="entry name" value="ABC TRANSPORTER-LIKE"/>
    <property type="match status" value="1"/>
</dbReference>
<dbReference type="GO" id="GO:0042626">
    <property type="term" value="F:ATPase-coupled transmembrane transporter activity"/>
    <property type="evidence" value="ECO:0007669"/>
    <property type="project" value="TreeGrafter"/>
</dbReference>
<dbReference type="InterPro" id="IPR050352">
    <property type="entry name" value="ABCG_transporters"/>
</dbReference>
<comment type="caution">
    <text evidence="8">The sequence shown here is derived from an EMBL/GenBank/DDBJ whole genome shotgun (WGS) entry which is preliminary data.</text>
</comment>
<sequence>MESPDLGHRKTRYIIKTMSASYGVSPTRYRLSWIRQKKVNPTSRKQVLRDVSCEVKPGEITAIAGPSGAGKTTLLEILAGVIPPCRVSGQVLVNDRPMNPNFFRRVSGYVTQEDLLFPLLTVEETLLFSARLRLHGGLADAKSRVHDLLDQLGLRHVAGRESGQGPTAGYREARGGGCRSASISSTIPRCF</sequence>
<dbReference type="SUPFAM" id="SSF52540">
    <property type="entry name" value="P-loop containing nucleoside triphosphate hydrolases"/>
    <property type="match status" value="1"/>
</dbReference>
<protein>
    <recommendedName>
        <fullName evidence="7">ABC transporter domain-containing protein</fullName>
    </recommendedName>
</protein>
<dbReference type="Proteomes" id="UP001172457">
    <property type="component" value="Chromosome 4"/>
</dbReference>
<reference evidence="8" key="1">
    <citation type="submission" date="2023-03" db="EMBL/GenBank/DDBJ databases">
        <title>Chromosome-scale reference genome and RAD-based genetic map of yellow starthistle (Centaurea solstitialis) reveal putative structural variation and QTLs associated with invader traits.</title>
        <authorList>
            <person name="Reatini B."/>
            <person name="Cang F.A."/>
            <person name="Jiang Q."/>
            <person name="Mckibben M.T.W."/>
            <person name="Barker M.S."/>
            <person name="Rieseberg L.H."/>
            <person name="Dlugosch K.M."/>
        </authorList>
    </citation>
    <scope>NUCLEOTIDE SEQUENCE</scope>
    <source>
        <strain evidence="8">CAN-66</strain>
        <tissue evidence="8">Leaf</tissue>
    </source>
</reference>
<evidence type="ECO:0000256" key="6">
    <source>
        <dbReference type="SAM" id="MobiDB-lite"/>
    </source>
</evidence>
<evidence type="ECO:0000256" key="2">
    <source>
        <dbReference type="ARBA" id="ARBA00022448"/>
    </source>
</evidence>
<dbReference type="Gene3D" id="3.40.50.300">
    <property type="entry name" value="P-loop containing nucleotide triphosphate hydrolases"/>
    <property type="match status" value="1"/>
</dbReference>
<dbReference type="InterPro" id="IPR027417">
    <property type="entry name" value="P-loop_NTPase"/>
</dbReference>
<keyword evidence="3" id="KW-0812">Transmembrane</keyword>
<feature type="domain" description="ABC transporter" evidence="7">
    <location>
        <begin position="48"/>
        <end position="163"/>
    </location>
</feature>
<dbReference type="AlphaFoldDB" id="A0AA38SX79"/>